<accession>A0A0G1KG47</accession>
<evidence type="ECO:0000259" key="5">
    <source>
        <dbReference type="Pfam" id="PF01923"/>
    </source>
</evidence>
<comment type="similarity">
    <text evidence="4">Belongs to the Cob(I)alamin adenosyltransferase family.</text>
</comment>
<keyword evidence="4" id="KW-0169">Cobalamin biosynthesis</keyword>
<dbReference type="Pfam" id="PF01923">
    <property type="entry name" value="Cob_adeno_trans"/>
    <property type="match status" value="1"/>
</dbReference>
<dbReference type="UniPathway" id="UPA00148">
    <property type="reaction ID" value="UER00233"/>
</dbReference>
<dbReference type="InterPro" id="IPR016030">
    <property type="entry name" value="CblAdoTrfase-like"/>
</dbReference>
<dbReference type="PATRIC" id="fig|1619025.3.peg.250"/>
<dbReference type="InterPro" id="IPR029499">
    <property type="entry name" value="PduO-typ"/>
</dbReference>
<comment type="caution">
    <text evidence="6">The sequence shown here is derived from an EMBL/GenBank/DDBJ whole genome shotgun (WGS) entry which is preliminary data.</text>
</comment>
<dbReference type="GO" id="GO:0009236">
    <property type="term" value="P:cobalamin biosynthetic process"/>
    <property type="evidence" value="ECO:0007669"/>
    <property type="project" value="UniProtKB-UniRule"/>
</dbReference>
<dbReference type="InterPro" id="IPR036451">
    <property type="entry name" value="CblAdoTrfase-like_sf"/>
</dbReference>
<keyword evidence="2 4" id="KW-0547">Nucleotide-binding</keyword>
<reference evidence="6 7" key="1">
    <citation type="journal article" date="2015" name="Nature">
        <title>rRNA introns, odd ribosomes, and small enigmatic genomes across a large radiation of phyla.</title>
        <authorList>
            <person name="Brown C.T."/>
            <person name="Hug L.A."/>
            <person name="Thomas B.C."/>
            <person name="Sharon I."/>
            <person name="Castelle C.J."/>
            <person name="Singh A."/>
            <person name="Wilkins M.J."/>
            <person name="Williams K.H."/>
            <person name="Banfield J.F."/>
        </authorList>
    </citation>
    <scope>NUCLEOTIDE SEQUENCE [LARGE SCALE GENOMIC DNA]</scope>
</reference>
<dbReference type="Proteomes" id="UP000034032">
    <property type="component" value="Unassembled WGS sequence"/>
</dbReference>
<dbReference type="SUPFAM" id="SSF89028">
    <property type="entry name" value="Cobalamin adenosyltransferase-like"/>
    <property type="match status" value="1"/>
</dbReference>
<keyword evidence="3 4" id="KW-0067">ATP-binding</keyword>
<evidence type="ECO:0000313" key="7">
    <source>
        <dbReference type="Proteomes" id="UP000034032"/>
    </source>
</evidence>
<protein>
    <recommendedName>
        <fullName evidence="4">Corrinoid adenosyltransferase</fullName>
        <ecNumber evidence="4">2.5.1.17</ecNumber>
    </recommendedName>
    <alternativeName>
        <fullName evidence="4">Cob(II)alamin adenosyltransferase</fullName>
    </alternativeName>
    <alternativeName>
        <fullName evidence="4">Cob(II)yrinic acid a,c-diamide adenosyltransferase</fullName>
    </alternativeName>
    <alternativeName>
        <fullName evidence="4">Cobinamide/cobalamin adenosyltransferase</fullName>
    </alternativeName>
</protein>
<name>A0A0G1KG47_9BACT</name>
<dbReference type="GO" id="GO:0005524">
    <property type="term" value="F:ATP binding"/>
    <property type="evidence" value="ECO:0007669"/>
    <property type="project" value="UniProtKB-UniRule"/>
</dbReference>
<dbReference type="Gene3D" id="1.20.1200.10">
    <property type="entry name" value="Cobalamin adenosyltransferase-like"/>
    <property type="match status" value="1"/>
</dbReference>
<gene>
    <name evidence="6" type="ORF">UW79_C0005G0043</name>
</gene>
<evidence type="ECO:0000256" key="2">
    <source>
        <dbReference type="ARBA" id="ARBA00022741"/>
    </source>
</evidence>
<evidence type="ECO:0000256" key="3">
    <source>
        <dbReference type="ARBA" id="ARBA00022840"/>
    </source>
</evidence>
<organism evidence="6 7">
    <name type="scientific">Candidatus Yanofskybacteria bacterium GW2011_GWA2_44_9</name>
    <dbReference type="NCBI Taxonomy" id="1619025"/>
    <lineage>
        <taxon>Bacteria</taxon>
        <taxon>Candidatus Yanofskyibacteriota</taxon>
    </lineage>
</organism>
<keyword evidence="1 4" id="KW-0808">Transferase</keyword>
<dbReference type="EMBL" id="LCJR01000005">
    <property type="protein sequence ID" value="KKT82518.1"/>
    <property type="molecule type" value="Genomic_DNA"/>
</dbReference>
<dbReference type="PANTHER" id="PTHR12213:SF0">
    <property type="entry name" value="CORRINOID ADENOSYLTRANSFERASE MMAB"/>
    <property type="match status" value="1"/>
</dbReference>
<evidence type="ECO:0000256" key="4">
    <source>
        <dbReference type="RuleBase" id="RU366026"/>
    </source>
</evidence>
<dbReference type="PANTHER" id="PTHR12213">
    <property type="entry name" value="CORRINOID ADENOSYLTRANSFERASE"/>
    <property type="match status" value="1"/>
</dbReference>
<comment type="pathway">
    <text evidence="4">Cofactor biosynthesis; adenosylcobalamin biosynthesis; adenosylcobalamin from cob(II)yrinate a,c-diamide: step 2/7.</text>
</comment>
<evidence type="ECO:0000256" key="1">
    <source>
        <dbReference type="ARBA" id="ARBA00022679"/>
    </source>
</evidence>
<proteinExistence type="inferred from homology"/>
<dbReference type="NCBIfam" id="TIGR00636">
    <property type="entry name" value="PduO_Nterm"/>
    <property type="match status" value="1"/>
</dbReference>
<dbReference type="EC" id="2.5.1.17" evidence="4"/>
<comment type="catalytic activity">
    <reaction evidence="4">
        <text>2 cob(II)alamin + reduced [electron-transfer flavoprotein] + 2 ATP = 2 adenosylcob(III)alamin + 2 triphosphate + oxidized [electron-transfer flavoprotein] + 3 H(+)</text>
        <dbReference type="Rhea" id="RHEA:28671"/>
        <dbReference type="Rhea" id="RHEA-COMP:10685"/>
        <dbReference type="Rhea" id="RHEA-COMP:10686"/>
        <dbReference type="ChEBI" id="CHEBI:15378"/>
        <dbReference type="ChEBI" id="CHEBI:16304"/>
        <dbReference type="ChEBI" id="CHEBI:18036"/>
        <dbReference type="ChEBI" id="CHEBI:18408"/>
        <dbReference type="ChEBI" id="CHEBI:30616"/>
        <dbReference type="ChEBI" id="CHEBI:57692"/>
        <dbReference type="ChEBI" id="CHEBI:58307"/>
        <dbReference type="EC" id="2.5.1.17"/>
    </reaction>
</comment>
<sequence length="184" mass="20990">MSLFYTRKGDKGKSYVGKRFVKKTCLEVEALGELDELNSLLGLIKSGRVSKKFQGLIHNIQENLFIIQSRVANAMLGGAFKVPEFKKEKIDEAEDIIDRFEKSLKPAKKFIVSGINPLSAWLDHARAKSRRVERSVLKIINPRRRAMLNPEILAYLNRLSSLLFAMARMAVKESGKKEIHPTYR</sequence>
<evidence type="ECO:0000313" key="6">
    <source>
        <dbReference type="EMBL" id="KKT82518.1"/>
    </source>
</evidence>
<dbReference type="AlphaFoldDB" id="A0A0G1KG47"/>
<comment type="catalytic activity">
    <reaction evidence="4">
        <text>2 cob(II)yrinate a,c diamide + reduced [electron-transfer flavoprotein] + 2 ATP = 2 adenosylcob(III)yrinate a,c-diamide + 2 triphosphate + oxidized [electron-transfer flavoprotein] + 3 H(+)</text>
        <dbReference type="Rhea" id="RHEA:11528"/>
        <dbReference type="Rhea" id="RHEA-COMP:10685"/>
        <dbReference type="Rhea" id="RHEA-COMP:10686"/>
        <dbReference type="ChEBI" id="CHEBI:15378"/>
        <dbReference type="ChEBI" id="CHEBI:18036"/>
        <dbReference type="ChEBI" id="CHEBI:30616"/>
        <dbReference type="ChEBI" id="CHEBI:57692"/>
        <dbReference type="ChEBI" id="CHEBI:58307"/>
        <dbReference type="ChEBI" id="CHEBI:58503"/>
        <dbReference type="ChEBI" id="CHEBI:58537"/>
        <dbReference type="EC" id="2.5.1.17"/>
    </reaction>
</comment>
<feature type="domain" description="Cobalamin adenosyltransferase-like" evidence="5">
    <location>
        <begin position="5"/>
        <end position="170"/>
    </location>
</feature>
<dbReference type="GO" id="GO:0008817">
    <property type="term" value="F:corrinoid adenosyltransferase activity"/>
    <property type="evidence" value="ECO:0007669"/>
    <property type="project" value="UniProtKB-UniRule"/>
</dbReference>